<evidence type="ECO:0000256" key="2">
    <source>
        <dbReference type="ARBA" id="ARBA00022490"/>
    </source>
</evidence>
<organism evidence="7 8">
    <name type="scientific">Acetoanaerobium pronyense</name>
    <dbReference type="NCBI Taxonomy" id="1482736"/>
    <lineage>
        <taxon>Bacteria</taxon>
        <taxon>Bacillati</taxon>
        <taxon>Bacillota</taxon>
        <taxon>Clostridia</taxon>
        <taxon>Peptostreptococcales</taxon>
        <taxon>Filifactoraceae</taxon>
        <taxon>Acetoanaerobium</taxon>
    </lineage>
</organism>
<name>A0ABS4KI00_9FIRM</name>
<dbReference type="InterPro" id="IPR029045">
    <property type="entry name" value="ClpP/crotonase-like_dom_sf"/>
</dbReference>
<dbReference type="Pfam" id="PF00574">
    <property type="entry name" value="CLP_protease"/>
    <property type="match status" value="1"/>
</dbReference>
<keyword evidence="2" id="KW-0963">Cytoplasm</keyword>
<dbReference type="GO" id="GO:0008233">
    <property type="term" value="F:peptidase activity"/>
    <property type="evidence" value="ECO:0007669"/>
    <property type="project" value="UniProtKB-KW"/>
</dbReference>
<dbReference type="PANTHER" id="PTHR10381">
    <property type="entry name" value="ATP-DEPENDENT CLP PROTEASE PROTEOLYTIC SUBUNIT"/>
    <property type="match status" value="1"/>
</dbReference>
<comment type="caution">
    <text evidence="7">The sequence shown here is derived from an EMBL/GenBank/DDBJ whole genome shotgun (WGS) entry which is preliminary data.</text>
</comment>
<dbReference type="InterPro" id="IPR023562">
    <property type="entry name" value="ClpP/TepA"/>
</dbReference>
<evidence type="ECO:0000256" key="1">
    <source>
        <dbReference type="ARBA" id="ARBA00007039"/>
    </source>
</evidence>
<comment type="similarity">
    <text evidence="1 6">Belongs to the peptidase S14 family.</text>
</comment>
<dbReference type="EMBL" id="JAGGLI010000011">
    <property type="protein sequence ID" value="MBP2027407.1"/>
    <property type="molecule type" value="Genomic_DNA"/>
</dbReference>
<dbReference type="CDD" id="cd07016">
    <property type="entry name" value="S14_ClpP_1"/>
    <property type="match status" value="1"/>
</dbReference>
<evidence type="ECO:0000256" key="4">
    <source>
        <dbReference type="ARBA" id="ARBA00022801"/>
    </source>
</evidence>
<dbReference type="InterPro" id="IPR001907">
    <property type="entry name" value="ClpP"/>
</dbReference>
<evidence type="ECO:0000256" key="3">
    <source>
        <dbReference type="ARBA" id="ARBA00022670"/>
    </source>
</evidence>
<evidence type="ECO:0000313" key="7">
    <source>
        <dbReference type="EMBL" id="MBP2027407.1"/>
    </source>
</evidence>
<keyword evidence="5" id="KW-0720">Serine protease</keyword>
<reference evidence="7 8" key="1">
    <citation type="submission" date="2021-03" db="EMBL/GenBank/DDBJ databases">
        <title>Genomic Encyclopedia of Type Strains, Phase IV (KMG-IV): sequencing the most valuable type-strain genomes for metagenomic binning, comparative biology and taxonomic classification.</title>
        <authorList>
            <person name="Goeker M."/>
        </authorList>
    </citation>
    <scope>NUCLEOTIDE SEQUENCE [LARGE SCALE GENOMIC DNA]</scope>
    <source>
        <strain evidence="7 8">DSM 27512</strain>
    </source>
</reference>
<dbReference type="PRINTS" id="PR00127">
    <property type="entry name" value="CLPPROTEASEP"/>
</dbReference>
<evidence type="ECO:0000313" key="8">
    <source>
        <dbReference type="Proteomes" id="UP001314903"/>
    </source>
</evidence>
<evidence type="ECO:0000256" key="6">
    <source>
        <dbReference type="RuleBase" id="RU003567"/>
    </source>
</evidence>
<dbReference type="RefSeq" id="WP_209660468.1">
    <property type="nucleotide sequence ID" value="NZ_JAGGLI010000011.1"/>
</dbReference>
<keyword evidence="8" id="KW-1185">Reference proteome</keyword>
<dbReference type="GO" id="GO:0006508">
    <property type="term" value="P:proteolysis"/>
    <property type="evidence" value="ECO:0007669"/>
    <property type="project" value="UniProtKB-KW"/>
</dbReference>
<sequence length="253" mass="28475">MSKVLQLKNKDKQGNIKNVGKIEIRNESNDTAGLYFYGDIVSSEWEKWEDADTCPDDVLKFLKDIEGTKNLNIYINSGGGSVFAGMSIYNILKRNQAYKIAYIDGLAGSIASVIPFAADKIIIPANGYMMIHNAWSFTWGNAKELRKFADSLDVIDQGILNVYEANLKEGIKIEAIKQMMDNETWFTGKEAAEYFDIEVAPENKSVACVSDYFGSYTNIPDDLKTKEEIQPENKIDNNQIEKAKARLLLKSRL</sequence>
<dbReference type="SUPFAM" id="SSF52096">
    <property type="entry name" value="ClpP/crotonase"/>
    <property type="match status" value="1"/>
</dbReference>
<dbReference type="NCBIfam" id="NF045542">
    <property type="entry name" value="Clp_rel_HeadMat"/>
    <property type="match status" value="1"/>
</dbReference>
<keyword evidence="4" id="KW-0378">Hydrolase</keyword>
<proteinExistence type="inferred from homology"/>
<protein>
    <recommendedName>
        <fullName evidence="6">ATP-dependent Clp protease proteolytic subunit</fullName>
    </recommendedName>
</protein>
<gene>
    <name evidence="7" type="ORF">J2Z35_001201</name>
</gene>
<accession>A0ABS4KI00</accession>
<evidence type="ECO:0000256" key="5">
    <source>
        <dbReference type="ARBA" id="ARBA00022825"/>
    </source>
</evidence>
<dbReference type="Gene3D" id="3.90.226.10">
    <property type="entry name" value="2-enoyl-CoA Hydratase, Chain A, domain 1"/>
    <property type="match status" value="1"/>
</dbReference>
<dbReference type="PANTHER" id="PTHR10381:SF70">
    <property type="entry name" value="ATP-DEPENDENT CLP PROTEASE PROTEOLYTIC SUBUNIT"/>
    <property type="match status" value="1"/>
</dbReference>
<keyword evidence="3 7" id="KW-0645">Protease</keyword>
<dbReference type="Proteomes" id="UP001314903">
    <property type="component" value="Unassembled WGS sequence"/>
</dbReference>